<dbReference type="GO" id="GO:0000160">
    <property type="term" value="P:phosphorelay signal transduction system"/>
    <property type="evidence" value="ECO:0007669"/>
    <property type="project" value="InterPro"/>
</dbReference>
<evidence type="ECO:0000259" key="1">
    <source>
        <dbReference type="PROSITE" id="PS50110"/>
    </source>
</evidence>
<organism evidence="2">
    <name type="scientific">marine sediment metagenome</name>
    <dbReference type="NCBI Taxonomy" id="412755"/>
    <lineage>
        <taxon>unclassified sequences</taxon>
        <taxon>metagenomes</taxon>
        <taxon>ecological metagenomes</taxon>
    </lineage>
</organism>
<feature type="non-terminal residue" evidence="2">
    <location>
        <position position="67"/>
    </location>
</feature>
<protein>
    <recommendedName>
        <fullName evidence="1">Response regulatory domain-containing protein</fullName>
    </recommendedName>
</protein>
<dbReference type="AlphaFoldDB" id="X0Z403"/>
<dbReference type="Gene3D" id="3.40.50.2300">
    <property type="match status" value="1"/>
</dbReference>
<gene>
    <name evidence="2" type="ORF">S01H1_81514</name>
</gene>
<proteinExistence type="predicted"/>
<dbReference type="PROSITE" id="PS50110">
    <property type="entry name" value="RESPONSE_REGULATORY"/>
    <property type="match status" value="1"/>
</dbReference>
<dbReference type="SUPFAM" id="SSF52172">
    <property type="entry name" value="CheY-like"/>
    <property type="match status" value="1"/>
</dbReference>
<evidence type="ECO:0000313" key="2">
    <source>
        <dbReference type="EMBL" id="GAG43301.1"/>
    </source>
</evidence>
<comment type="caution">
    <text evidence="2">The sequence shown here is derived from an EMBL/GenBank/DDBJ whole genome shotgun (WGS) entry which is preliminary data.</text>
</comment>
<feature type="domain" description="Response regulatory" evidence="1">
    <location>
        <begin position="1"/>
        <end position="63"/>
    </location>
</feature>
<dbReference type="Pfam" id="PF00072">
    <property type="entry name" value="Response_reg"/>
    <property type="match status" value="1"/>
</dbReference>
<reference evidence="2" key="1">
    <citation type="journal article" date="2014" name="Front. Microbiol.">
        <title>High frequency of phylogenetically diverse reductive dehalogenase-homologous genes in deep subseafloor sedimentary metagenomes.</title>
        <authorList>
            <person name="Kawai M."/>
            <person name="Futagami T."/>
            <person name="Toyoda A."/>
            <person name="Takaki Y."/>
            <person name="Nishi S."/>
            <person name="Hori S."/>
            <person name="Arai W."/>
            <person name="Tsubouchi T."/>
            <person name="Morono Y."/>
            <person name="Uchiyama I."/>
            <person name="Ito T."/>
            <person name="Fujiyama A."/>
            <person name="Inagaki F."/>
            <person name="Takami H."/>
        </authorList>
    </citation>
    <scope>NUCLEOTIDE SEQUENCE</scope>
    <source>
        <strain evidence="2">Expedition CK06-06</strain>
    </source>
</reference>
<sequence>MPVMDGRECFRRLKEMDPEVKALLSTGHALNGAAQELLDSGMVGFVQKPYIMASLSEAVAKALQQDK</sequence>
<dbReference type="InterPro" id="IPR001789">
    <property type="entry name" value="Sig_transdc_resp-reg_receiver"/>
</dbReference>
<accession>X0Z403</accession>
<name>X0Z403_9ZZZZ</name>
<dbReference type="InterPro" id="IPR011006">
    <property type="entry name" value="CheY-like_superfamily"/>
</dbReference>
<dbReference type="EMBL" id="BARS01055167">
    <property type="protein sequence ID" value="GAG43301.1"/>
    <property type="molecule type" value="Genomic_DNA"/>
</dbReference>